<feature type="transmembrane region" description="Helical" evidence="1">
    <location>
        <begin position="171"/>
        <end position="195"/>
    </location>
</feature>
<organism evidence="2 3">
    <name type="scientific">Gordonia effusa NBRC 100432</name>
    <dbReference type="NCBI Taxonomy" id="1077974"/>
    <lineage>
        <taxon>Bacteria</taxon>
        <taxon>Bacillati</taxon>
        <taxon>Actinomycetota</taxon>
        <taxon>Actinomycetes</taxon>
        <taxon>Mycobacteriales</taxon>
        <taxon>Gordoniaceae</taxon>
        <taxon>Gordonia</taxon>
    </lineage>
</organism>
<feature type="transmembrane region" description="Helical" evidence="1">
    <location>
        <begin position="135"/>
        <end position="159"/>
    </location>
</feature>
<evidence type="ECO:0000313" key="2">
    <source>
        <dbReference type="EMBL" id="GAB18900.1"/>
    </source>
</evidence>
<name>H0R1E9_9ACTN</name>
<keyword evidence="1" id="KW-1133">Transmembrane helix</keyword>
<keyword evidence="1" id="KW-0472">Membrane</keyword>
<protein>
    <submittedName>
        <fullName evidence="2">Uncharacterized protein</fullName>
    </submittedName>
</protein>
<feature type="transmembrane region" description="Helical" evidence="1">
    <location>
        <begin position="46"/>
        <end position="65"/>
    </location>
</feature>
<evidence type="ECO:0000256" key="1">
    <source>
        <dbReference type="SAM" id="Phobius"/>
    </source>
</evidence>
<sequence>MTPAVQAVLLPIVVAVFGWRLAVLLTQSRSPSQRTSNPTWRTVQTVYLALVGFAVSTYFGLVPVTDVVYHFHVWLIWLQYLAVMLLVRALAEAYGVAVSGHLAVIAFVAVVTACFAAVTPVSWTGRFVDAPASLLWLYALSAAAYIPVCLLLIGIRIVAEPKPRGSMWVSTVAMILATGSLAIGFVLNAVEFGIYLNRELLPPGIEPLSRALLDAGLLLLIIGTLTPALVSRAAYLRRTFVLARELRAMRKLAGDIAIAIPQLGAAPWPRRPISPAGIRLAHYRRYILIRDGLMRLSEDLGVAGSAADVGSRLRTVLREPIPSGRETAIPVLAAADDDVRAVLDMCAVYNRISR</sequence>
<feature type="transmembrane region" description="Helical" evidence="1">
    <location>
        <begin position="102"/>
        <end position="123"/>
    </location>
</feature>
<feature type="transmembrane region" description="Helical" evidence="1">
    <location>
        <begin position="6"/>
        <end position="25"/>
    </location>
</feature>
<dbReference type="RefSeq" id="WP_007318236.1">
    <property type="nucleotide sequence ID" value="NZ_BAEH01000069.1"/>
</dbReference>
<evidence type="ECO:0000313" key="3">
    <source>
        <dbReference type="Proteomes" id="UP000035034"/>
    </source>
</evidence>
<comment type="caution">
    <text evidence="2">The sequence shown here is derived from an EMBL/GenBank/DDBJ whole genome shotgun (WGS) entry which is preliminary data.</text>
</comment>
<dbReference type="AlphaFoldDB" id="H0R1E9"/>
<accession>H0R1E9</accession>
<reference evidence="2 3" key="1">
    <citation type="submission" date="2011-12" db="EMBL/GenBank/DDBJ databases">
        <title>Whole genome shotgun sequence of Gordonia effusa NBRC 100432.</title>
        <authorList>
            <person name="Yoshida I."/>
            <person name="Takarada H."/>
            <person name="Hosoyama A."/>
            <person name="Tsuchikane K."/>
            <person name="Katsumata H."/>
            <person name="Yamazaki S."/>
            <person name="Fujita N."/>
        </authorList>
    </citation>
    <scope>NUCLEOTIDE SEQUENCE [LARGE SCALE GENOMIC DNA]</scope>
    <source>
        <strain evidence="2 3">NBRC 100432</strain>
    </source>
</reference>
<gene>
    <name evidence="2" type="ORF">GOEFS_069_00260</name>
</gene>
<keyword evidence="3" id="KW-1185">Reference proteome</keyword>
<dbReference type="EMBL" id="BAEH01000069">
    <property type="protein sequence ID" value="GAB18900.1"/>
    <property type="molecule type" value="Genomic_DNA"/>
</dbReference>
<feature type="transmembrane region" description="Helical" evidence="1">
    <location>
        <begin position="71"/>
        <end position="90"/>
    </location>
</feature>
<keyword evidence="1" id="KW-0812">Transmembrane</keyword>
<proteinExistence type="predicted"/>
<dbReference type="OrthoDB" id="3685619at2"/>
<feature type="transmembrane region" description="Helical" evidence="1">
    <location>
        <begin position="215"/>
        <end position="235"/>
    </location>
</feature>
<dbReference type="Proteomes" id="UP000035034">
    <property type="component" value="Unassembled WGS sequence"/>
</dbReference>
<dbReference type="STRING" id="1077974.GOEFS_069_00260"/>